<dbReference type="InterPro" id="IPR003890">
    <property type="entry name" value="MIF4G-like_typ-3"/>
</dbReference>
<dbReference type="PANTHER" id="PTHR12839">
    <property type="entry name" value="NONSENSE-MEDIATED MRNA DECAY PROTEIN 2 UP-FRAMESHIFT SUPPRESSOR 2"/>
    <property type="match status" value="1"/>
</dbReference>
<dbReference type="GO" id="GO:0035145">
    <property type="term" value="C:exon-exon junction complex"/>
    <property type="evidence" value="ECO:0007669"/>
    <property type="project" value="TreeGrafter"/>
</dbReference>
<evidence type="ECO:0000313" key="5">
    <source>
        <dbReference type="Proteomes" id="UP000187209"/>
    </source>
</evidence>
<dbReference type="SMART" id="SM00543">
    <property type="entry name" value="MIF4G"/>
    <property type="match status" value="3"/>
</dbReference>
<dbReference type="Proteomes" id="UP000187209">
    <property type="component" value="Unassembled WGS sequence"/>
</dbReference>
<accession>A0A1R2CG13</accession>
<dbReference type="OrthoDB" id="27832at2759"/>
<keyword evidence="1" id="KW-0175">Coiled coil</keyword>
<gene>
    <name evidence="4" type="ORF">SteCoe_10276</name>
</gene>
<name>A0A1R2CG13_9CILI</name>
<dbReference type="GO" id="GO:0003723">
    <property type="term" value="F:RNA binding"/>
    <property type="evidence" value="ECO:0007669"/>
    <property type="project" value="InterPro"/>
</dbReference>
<dbReference type="SUPFAM" id="SSF48371">
    <property type="entry name" value="ARM repeat"/>
    <property type="match status" value="3"/>
</dbReference>
<dbReference type="Gene3D" id="1.25.40.180">
    <property type="match status" value="3"/>
</dbReference>
<dbReference type="AlphaFoldDB" id="A0A1R2CG13"/>
<dbReference type="GO" id="GO:0005737">
    <property type="term" value="C:cytoplasm"/>
    <property type="evidence" value="ECO:0007669"/>
    <property type="project" value="TreeGrafter"/>
</dbReference>
<dbReference type="Pfam" id="PF02854">
    <property type="entry name" value="MIF4G"/>
    <property type="match status" value="2"/>
</dbReference>
<proteinExistence type="predicted"/>
<sequence>MDFLGFSSEDLEKLNSQGSKKKSEEFTPKICPIPDLTSYSDSVRAKYMQIREQEILRLKARHYNQNRSLTANDKNLNSQLPRVQKFIKKLKAVSDENREELLKELAELNLKKFISEVAHSLSENKMQIKDLPIVVDIACCLHQQYPEFQKVFESYLKKQHKDGEIVRKRNILRLIVEMLCFGLWSDLAGFFKVTRDYANPSSQDLSNNLMLISTVFKLRSEELLGFPPTSELVLQKSKESISFTKAKALSDSESNQLSKILKDFYVVALNFVEDLQKKYRNVEERNQRIKKELSIIDDARITEGNILRNELGKAREAIISLSDVLNESTPVFEEDILMNVPEEIKDFNPMELFESEEDKDFYLKLMNIEEAKEVVKEQKDSFEVFKKRLIQCTAKDLADQLADEFLKIANKQNRKSLIGCLCNYSKHVQQLPFFARVICTIGQVLKEVPNKITSKLESEYHQLQDQADPTSVEIRIRNLRFLGEFMKFQIIQPLNMLNCFEKCLSNFSGESIIISCHLLNSCGKYLCRHPWSSERMNLMINRMMRLKEKKHLSPETEHLIEEAVFTCRPKERLRKKKQISQLYEFIKYGFTILNTSNVQETIRNLLSCPIPESEVYLAKAVFKSVRRGKISNLPNISKVLAGLKTNIHFYSSIVFIVDLLCEDILTELKLNDFRKSQYRILMIKFYGELHCYNIIDCNMIFKMLFTLLNLSTDTFRVKLIWALLDTVKDLLSGPQYKAMLKPFLNEFRGYILSKPGISIELEFLVMDLLEMFRSQKVKPDSLQPAKIVINEDNEAKKNSSSSGTSSEEENFDEEFNRIIEEESNAARVIEAVREKEIPTIFADGGNGGFRVLIKKAGKVQMRQIQLPESDPLIKFSEERSKTQAAEREKLSRVVVDLHQRRMLEDNK</sequence>
<dbReference type="EMBL" id="MPUH01000164">
    <property type="protein sequence ID" value="OMJ87944.1"/>
    <property type="molecule type" value="Genomic_DNA"/>
</dbReference>
<dbReference type="PANTHER" id="PTHR12839:SF7">
    <property type="entry name" value="REGULATOR OF NONSENSE TRANSCRIPTS 2"/>
    <property type="match status" value="1"/>
</dbReference>
<feature type="domain" description="MIF4G" evidence="3">
    <location>
        <begin position="80"/>
        <end position="270"/>
    </location>
</feature>
<comment type="caution">
    <text evidence="4">The sequence shown here is derived from an EMBL/GenBank/DDBJ whole genome shotgun (WGS) entry which is preliminary data.</text>
</comment>
<evidence type="ECO:0000256" key="2">
    <source>
        <dbReference type="SAM" id="MobiDB-lite"/>
    </source>
</evidence>
<feature type="coiled-coil region" evidence="1">
    <location>
        <begin position="272"/>
        <end position="299"/>
    </location>
</feature>
<feature type="region of interest" description="Disordered" evidence="2">
    <location>
        <begin position="793"/>
        <end position="812"/>
    </location>
</feature>
<evidence type="ECO:0000259" key="3">
    <source>
        <dbReference type="SMART" id="SM00543"/>
    </source>
</evidence>
<keyword evidence="5" id="KW-1185">Reference proteome</keyword>
<organism evidence="4 5">
    <name type="scientific">Stentor coeruleus</name>
    <dbReference type="NCBI Taxonomy" id="5963"/>
    <lineage>
        <taxon>Eukaryota</taxon>
        <taxon>Sar</taxon>
        <taxon>Alveolata</taxon>
        <taxon>Ciliophora</taxon>
        <taxon>Postciliodesmatophora</taxon>
        <taxon>Heterotrichea</taxon>
        <taxon>Heterotrichida</taxon>
        <taxon>Stentoridae</taxon>
        <taxon>Stentor</taxon>
    </lineage>
</organism>
<feature type="domain" description="MIF4G" evidence="3">
    <location>
        <begin position="576"/>
        <end position="775"/>
    </location>
</feature>
<evidence type="ECO:0000313" key="4">
    <source>
        <dbReference type="EMBL" id="OMJ87944.1"/>
    </source>
</evidence>
<evidence type="ECO:0000256" key="1">
    <source>
        <dbReference type="SAM" id="Coils"/>
    </source>
</evidence>
<protein>
    <submittedName>
        <fullName evidence="4">UPF2 protein</fullName>
    </submittedName>
</protein>
<dbReference type="InterPro" id="IPR016024">
    <property type="entry name" value="ARM-type_fold"/>
</dbReference>
<feature type="domain" description="MIF4G" evidence="3">
    <location>
        <begin position="383"/>
        <end position="570"/>
    </location>
</feature>
<dbReference type="InterPro" id="IPR039762">
    <property type="entry name" value="Nmd2/UPF2"/>
</dbReference>
<dbReference type="GO" id="GO:0000184">
    <property type="term" value="P:nuclear-transcribed mRNA catabolic process, nonsense-mediated decay"/>
    <property type="evidence" value="ECO:0007669"/>
    <property type="project" value="InterPro"/>
</dbReference>
<reference evidence="4 5" key="1">
    <citation type="submission" date="2016-11" db="EMBL/GenBank/DDBJ databases">
        <title>The macronuclear genome of Stentor coeruleus: a giant cell with tiny introns.</title>
        <authorList>
            <person name="Slabodnick M."/>
            <person name="Ruby J.G."/>
            <person name="Reiff S.B."/>
            <person name="Swart E.C."/>
            <person name="Gosai S."/>
            <person name="Prabakaran S."/>
            <person name="Witkowska E."/>
            <person name="Larue G.E."/>
            <person name="Fisher S."/>
            <person name="Freeman R.M."/>
            <person name="Gunawardena J."/>
            <person name="Chu W."/>
            <person name="Stover N.A."/>
            <person name="Gregory B.D."/>
            <person name="Nowacki M."/>
            <person name="Derisi J."/>
            <person name="Roy S.W."/>
            <person name="Marshall W.F."/>
            <person name="Sood P."/>
        </authorList>
    </citation>
    <scope>NUCLEOTIDE SEQUENCE [LARGE SCALE GENOMIC DNA]</scope>
    <source>
        <strain evidence="4">WM001</strain>
    </source>
</reference>